<sequence length="202" mass="21759">MMERQQFYGKIVFVAGGSSGLGEEISKVLVARGAHITILAHRQGPLDEARDKILAARRDTKQEVHAVSLDLGNQSELDAVFRSQAQLPDILYCVAGGTSTEIGFFTDINAGKLESCMQNNYFTAAYAAQSILKIWTEGGQRTEISSPKLRQIVFINSAAAFLSMPGYAAYTGNQASTFSMSFSDTTSELSSLPSTDIDTAGL</sequence>
<protein>
    <submittedName>
        <fullName evidence="1">Uncharacterized protein</fullName>
    </submittedName>
</protein>
<gene>
    <name evidence="1" type="ORF">FRX48_06253</name>
</gene>
<dbReference type="SUPFAM" id="SSF51735">
    <property type="entry name" value="NAD(P)-binding Rossmann-fold domains"/>
    <property type="match status" value="1"/>
</dbReference>
<dbReference type="OrthoDB" id="10267115at2759"/>
<name>A0A5M8PJM9_9LECA</name>
<dbReference type="InterPro" id="IPR002347">
    <property type="entry name" value="SDR_fam"/>
</dbReference>
<evidence type="ECO:0000313" key="1">
    <source>
        <dbReference type="EMBL" id="KAA6409641.1"/>
    </source>
</evidence>
<dbReference type="EMBL" id="VXIT01000010">
    <property type="protein sequence ID" value="KAA6409641.1"/>
    <property type="molecule type" value="Genomic_DNA"/>
</dbReference>
<dbReference type="PANTHER" id="PTHR43550">
    <property type="entry name" value="3-KETODIHYDROSPHINGOSINE REDUCTASE"/>
    <property type="match status" value="1"/>
</dbReference>
<organism evidence="1 2">
    <name type="scientific">Lasallia pustulata</name>
    <dbReference type="NCBI Taxonomy" id="136370"/>
    <lineage>
        <taxon>Eukaryota</taxon>
        <taxon>Fungi</taxon>
        <taxon>Dikarya</taxon>
        <taxon>Ascomycota</taxon>
        <taxon>Pezizomycotina</taxon>
        <taxon>Lecanoromycetes</taxon>
        <taxon>OSLEUM clade</taxon>
        <taxon>Umbilicariomycetidae</taxon>
        <taxon>Umbilicariales</taxon>
        <taxon>Umbilicariaceae</taxon>
        <taxon>Lasallia</taxon>
    </lineage>
</organism>
<evidence type="ECO:0000313" key="2">
    <source>
        <dbReference type="Proteomes" id="UP000324767"/>
    </source>
</evidence>
<dbReference type="PANTHER" id="PTHR43550:SF3">
    <property type="entry name" value="3-KETODIHYDROSPHINGOSINE REDUCTASE"/>
    <property type="match status" value="1"/>
</dbReference>
<dbReference type="InterPro" id="IPR036291">
    <property type="entry name" value="NAD(P)-bd_dom_sf"/>
</dbReference>
<accession>A0A5M8PJM9</accession>
<dbReference type="Gene3D" id="3.40.50.720">
    <property type="entry name" value="NAD(P)-binding Rossmann-like Domain"/>
    <property type="match status" value="1"/>
</dbReference>
<reference evidence="1 2" key="1">
    <citation type="submission" date="2019-09" db="EMBL/GenBank/DDBJ databases">
        <title>The hologenome of the rock-dwelling lichen Lasallia pustulata.</title>
        <authorList>
            <person name="Greshake Tzovaras B."/>
            <person name="Segers F."/>
            <person name="Bicker A."/>
            <person name="Dal Grande F."/>
            <person name="Otte J."/>
            <person name="Hankeln T."/>
            <person name="Schmitt I."/>
            <person name="Ebersberger I."/>
        </authorList>
    </citation>
    <scope>NUCLEOTIDE SEQUENCE [LARGE SCALE GENOMIC DNA]</scope>
    <source>
        <strain evidence="1">A1-1</strain>
    </source>
</reference>
<dbReference type="GO" id="GO:0047560">
    <property type="term" value="F:3-dehydrosphinganine reductase activity"/>
    <property type="evidence" value="ECO:0007669"/>
    <property type="project" value="TreeGrafter"/>
</dbReference>
<comment type="caution">
    <text evidence="1">The sequence shown here is derived from an EMBL/GenBank/DDBJ whole genome shotgun (WGS) entry which is preliminary data.</text>
</comment>
<dbReference type="GO" id="GO:0030148">
    <property type="term" value="P:sphingolipid biosynthetic process"/>
    <property type="evidence" value="ECO:0007669"/>
    <property type="project" value="TreeGrafter"/>
</dbReference>
<proteinExistence type="predicted"/>
<dbReference type="Pfam" id="PF00106">
    <property type="entry name" value="adh_short"/>
    <property type="match status" value="1"/>
</dbReference>
<dbReference type="AlphaFoldDB" id="A0A5M8PJM9"/>
<dbReference type="GO" id="GO:0005789">
    <property type="term" value="C:endoplasmic reticulum membrane"/>
    <property type="evidence" value="ECO:0007669"/>
    <property type="project" value="TreeGrafter"/>
</dbReference>
<dbReference type="GO" id="GO:0006666">
    <property type="term" value="P:3-keto-sphinganine metabolic process"/>
    <property type="evidence" value="ECO:0007669"/>
    <property type="project" value="TreeGrafter"/>
</dbReference>
<dbReference type="Proteomes" id="UP000324767">
    <property type="component" value="Unassembled WGS sequence"/>
</dbReference>